<sequence length="62" mass="6944">MSLKTPFSSYTLGHEPIMWQMLFPARAAALAKGLAIARARKCTPEKIAEFERLLRLARKKGA</sequence>
<dbReference type="EMBL" id="MT142633">
    <property type="protein sequence ID" value="QJA86421.1"/>
    <property type="molecule type" value="Genomic_DNA"/>
</dbReference>
<proteinExistence type="predicted"/>
<accession>A0A6M3KXW7</accession>
<gene>
    <name evidence="1" type="ORF">MM415B02084_0024</name>
</gene>
<protein>
    <submittedName>
        <fullName evidence="1">Uncharacterized protein</fullName>
    </submittedName>
</protein>
<reference evidence="1" key="1">
    <citation type="submission" date="2020-03" db="EMBL/GenBank/DDBJ databases">
        <title>The deep terrestrial virosphere.</title>
        <authorList>
            <person name="Holmfeldt K."/>
            <person name="Nilsson E."/>
            <person name="Simone D."/>
            <person name="Lopez-Fernandez M."/>
            <person name="Wu X."/>
            <person name="de Brujin I."/>
            <person name="Lundin D."/>
            <person name="Andersson A."/>
            <person name="Bertilsson S."/>
            <person name="Dopson M."/>
        </authorList>
    </citation>
    <scope>NUCLEOTIDE SEQUENCE</scope>
    <source>
        <strain evidence="1">MM415B02084</strain>
    </source>
</reference>
<evidence type="ECO:0000313" key="1">
    <source>
        <dbReference type="EMBL" id="QJA86421.1"/>
    </source>
</evidence>
<name>A0A6M3KXW7_9ZZZZ</name>
<dbReference type="AlphaFoldDB" id="A0A6M3KXW7"/>
<organism evidence="1">
    <name type="scientific">viral metagenome</name>
    <dbReference type="NCBI Taxonomy" id="1070528"/>
    <lineage>
        <taxon>unclassified sequences</taxon>
        <taxon>metagenomes</taxon>
        <taxon>organismal metagenomes</taxon>
    </lineage>
</organism>